<dbReference type="InterPro" id="IPR000120">
    <property type="entry name" value="Amidase"/>
</dbReference>
<evidence type="ECO:0000313" key="4">
    <source>
        <dbReference type="Proteomes" id="UP000319148"/>
    </source>
</evidence>
<dbReference type="RefSeq" id="WP_139940319.1">
    <property type="nucleotide sequence ID" value="NZ_JBHSYP010000008.1"/>
</dbReference>
<dbReference type="Proteomes" id="UP000319148">
    <property type="component" value="Unassembled WGS sequence"/>
</dbReference>
<dbReference type="SUPFAM" id="SSF75304">
    <property type="entry name" value="Amidase signature (AS) enzymes"/>
    <property type="match status" value="1"/>
</dbReference>
<feature type="domain" description="Amidase" evidence="2">
    <location>
        <begin position="29"/>
        <end position="455"/>
    </location>
</feature>
<dbReference type="PANTHER" id="PTHR11895:SF7">
    <property type="entry name" value="GLUTAMYL-TRNA(GLN) AMIDOTRANSFERASE SUBUNIT A, MITOCHONDRIAL"/>
    <property type="match status" value="1"/>
</dbReference>
<dbReference type="InterPro" id="IPR023631">
    <property type="entry name" value="Amidase_dom"/>
</dbReference>
<dbReference type="PANTHER" id="PTHR11895">
    <property type="entry name" value="TRANSAMIDASE"/>
    <property type="match status" value="1"/>
</dbReference>
<dbReference type="InterPro" id="IPR036928">
    <property type="entry name" value="AS_sf"/>
</dbReference>
<evidence type="ECO:0000256" key="1">
    <source>
        <dbReference type="ARBA" id="ARBA00009199"/>
    </source>
</evidence>
<keyword evidence="4" id="KW-1185">Reference proteome</keyword>
<dbReference type="Pfam" id="PF01425">
    <property type="entry name" value="Amidase"/>
    <property type="match status" value="1"/>
</dbReference>
<accession>A0A501PL89</accession>
<gene>
    <name evidence="3" type="ORF">FIV46_08175</name>
</gene>
<dbReference type="AlphaFoldDB" id="A0A501PL89"/>
<comment type="similarity">
    <text evidence="1">Belongs to the amidase family.</text>
</comment>
<evidence type="ECO:0000313" key="3">
    <source>
        <dbReference type="EMBL" id="TPD60694.1"/>
    </source>
</evidence>
<sequence length="481" mass="50980">MKLSEYAEFDGLGLADLVRTGQVSAQELAHAARKAIDLVNPQLNAVVEVFEDAPKAGTDMPDGPFRGVPFLIKDAVLHAEGRKCEMGSRLGEGLVLPHDSDLMKRFRAAGFNTIGRTSVPEMAFNVATESLLHGPCRNPWNTGVITGGSSGGAASAVAAGIVPIAHANDGGGSTRIPASCCGLVGLKPTRGRVPIGPDAGDGLNGLGIELAVTRTVRDTAAILDAVEGPASGDPYVIPRPEKPYLDLIGRPPEKLKVAYATVPHSGVNVDPEVSSSLKKTAVTLASLGHDVEEASPPLDHDAYLDATMKIWCGNIANWIDQLAMATGRTVSLDTLESATLACYEKGKGLSATELLGAFDVMNIVTRTVAPFFEDYDIMLTPTVALLPQPIGTYDANKPGWTAEGWVDNIFGFAAFTSLYNMTGQPAISLPLHWSSNGLPIGHQFVAPYGREDLLLQLAGQLEEEVPWAARYPSCSVWKMEN</sequence>
<reference evidence="4" key="1">
    <citation type="submission" date="2019-06" db="EMBL/GenBank/DDBJ databases">
        <title>The complete genome of Emcibacter congregatus ZYLT.</title>
        <authorList>
            <person name="Zhao Z."/>
        </authorList>
    </citation>
    <scope>NUCLEOTIDE SEQUENCE [LARGE SCALE GENOMIC DNA]</scope>
    <source>
        <strain evidence="4">MCCC 1A06723</strain>
    </source>
</reference>
<dbReference type="EMBL" id="VFIY01000006">
    <property type="protein sequence ID" value="TPD60694.1"/>
    <property type="molecule type" value="Genomic_DNA"/>
</dbReference>
<name>A0A501PL89_9PROT</name>
<protein>
    <submittedName>
        <fullName evidence="3">Amidase</fullName>
    </submittedName>
</protein>
<dbReference type="Gene3D" id="3.90.1300.10">
    <property type="entry name" value="Amidase signature (AS) domain"/>
    <property type="match status" value="1"/>
</dbReference>
<proteinExistence type="inferred from homology"/>
<evidence type="ECO:0000259" key="2">
    <source>
        <dbReference type="Pfam" id="PF01425"/>
    </source>
</evidence>
<comment type="caution">
    <text evidence="3">The sequence shown here is derived from an EMBL/GenBank/DDBJ whole genome shotgun (WGS) entry which is preliminary data.</text>
</comment>
<organism evidence="3 4">
    <name type="scientific">Emcibacter nanhaiensis</name>
    <dbReference type="NCBI Taxonomy" id="1505037"/>
    <lineage>
        <taxon>Bacteria</taxon>
        <taxon>Pseudomonadati</taxon>
        <taxon>Pseudomonadota</taxon>
        <taxon>Alphaproteobacteria</taxon>
        <taxon>Emcibacterales</taxon>
        <taxon>Emcibacteraceae</taxon>
        <taxon>Emcibacter</taxon>
    </lineage>
</organism>
<dbReference type="GO" id="GO:0003824">
    <property type="term" value="F:catalytic activity"/>
    <property type="evidence" value="ECO:0007669"/>
    <property type="project" value="InterPro"/>
</dbReference>
<dbReference type="OrthoDB" id="9777859at2"/>